<protein>
    <submittedName>
        <fullName evidence="2">Uncharacterized protein</fullName>
    </submittedName>
</protein>
<comment type="caution">
    <text evidence="2">The sequence shown here is derived from an EMBL/GenBank/DDBJ whole genome shotgun (WGS) entry which is preliminary data.</text>
</comment>
<accession>A0ABU6TS03</accession>
<keyword evidence="3" id="KW-1185">Reference proteome</keyword>
<evidence type="ECO:0000313" key="2">
    <source>
        <dbReference type="EMBL" id="MED6151210.1"/>
    </source>
</evidence>
<dbReference type="EMBL" id="JASCZI010091786">
    <property type="protein sequence ID" value="MED6151210.1"/>
    <property type="molecule type" value="Genomic_DNA"/>
</dbReference>
<sequence>MGFGALSHLPDKYLNQKLLKQIFDRYDIYDNTIYSDAAAVNITTDKIGHALGLSSRGLPPPEFNSKNHSTSSPYNFLPGEHKELELGTSYAIWREFKRPCSTATMVAYWTGETLEKRIKQEKKHDAGLLKRGKMRAEKQRLKKKSTNRVPSLDAESQTDSEPLASSSSDGEGDSESERQQQERRPKKKEDRRDASSSSSGSDETVSEEPQPQQQVRRKKINDRAVVGSNAPVNPTQQSAAVVGLPQSDDDTLADALKNIKKRKKQQVEDMNTKKRTFQGNEGGERIQGAGRSASEAAVGSSDKTRMFDSFETVSLGREDSDIVGSQGPSVMPSQFGKDVSQVGHEVEVQLESEPQPVAEVQLKLMK</sequence>
<feature type="compositionally biased region" description="Basic and acidic residues" evidence="1">
    <location>
        <begin position="175"/>
        <end position="194"/>
    </location>
</feature>
<gene>
    <name evidence="2" type="ORF">PIB30_080294</name>
</gene>
<feature type="compositionally biased region" description="Polar residues" evidence="1">
    <location>
        <begin position="230"/>
        <end position="239"/>
    </location>
</feature>
<dbReference type="Proteomes" id="UP001341840">
    <property type="component" value="Unassembled WGS sequence"/>
</dbReference>
<name>A0ABU6TS03_9FABA</name>
<organism evidence="2 3">
    <name type="scientific">Stylosanthes scabra</name>
    <dbReference type="NCBI Taxonomy" id="79078"/>
    <lineage>
        <taxon>Eukaryota</taxon>
        <taxon>Viridiplantae</taxon>
        <taxon>Streptophyta</taxon>
        <taxon>Embryophyta</taxon>
        <taxon>Tracheophyta</taxon>
        <taxon>Spermatophyta</taxon>
        <taxon>Magnoliopsida</taxon>
        <taxon>eudicotyledons</taxon>
        <taxon>Gunneridae</taxon>
        <taxon>Pentapetalae</taxon>
        <taxon>rosids</taxon>
        <taxon>fabids</taxon>
        <taxon>Fabales</taxon>
        <taxon>Fabaceae</taxon>
        <taxon>Papilionoideae</taxon>
        <taxon>50 kb inversion clade</taxon>
        <taxon>dalbergioids sensu lato</taxon>
        <taxon>Dalbergieae</taxon>
        <taxon>Pterocarpus clade</taxon>
        <taxon>Stylosanthes</taxon>
    </lineage>
</organism>
<evidence type="ECO:0000313" key="3">
    <source>
        <dbReference type="Proteomes" id="UP001341840"/>
    </source>
</evidence>
<reference evidence="2 3" key="1">
    <citation type="journal article" date="2023" name="Plants (Basel)">
        <title>Bridging the Gap: Combining Genomics and Transcriptomics Approaches to Understand Stylosanthes scabra, an Orphan Legume from the Brazilian Caatinga.</title>
        <authorList>
            <person name="Ferreira-Neto J.R.C."/>
            <person name="da Silva M.D."/>
            <person name="Binneck E."/>
            <person name="de Melo N.F."/>
            <person name="da Silva R.H."/>
            <person name="de Melo A.L.T.M."/>
            <person name="Pandolfi V."/>
            <person name="Bustamante F.O."/>
            <person name="Brasileiro-Vidal A.C."/>
            <person name="Benko-Iseppon A.M."/>
        </authorList>
    </citation>
    <scope>NUCLEOTIDE SEQUENCE [LARGE SCALE GENOMIC DNA]</scope>
    <source>
        <tissue evidence="2">Leaves</tissue>
    </source>
</reference>
<feature type="region of interest" description="Disordered" evidence="1">
    <location>
        <begin position="119"/>
        <end position="246"/>
    </location>
</feature>
<feature type="compositionally biased region" description="Basic and acidic residues" evidence="1">
    <location>
        <begin position="119"/>
        <end position="139"/>
    </location>
</feature>
<evidence type="ECO:0000256" key="1">
    <source>
        <dbReference type="SAM" id="MobiDB-lite"/>
    </source>
</evidence>
<feature type="compositionally biased region" description="Polar residues" evidence="1">
    <location>
        <begin position="154"/>
        <end position="164"/>
    </location>
</feature>
<proteinExistence type="predicted"/>
<feature type="region of interest" description="Disordered" evidence="1">
    <location>
        <begin position="262"/>
        <end position="303"/>
    </location>
</feature>